<name>A0A645BWP8_9ZZZZ</name>
<comment type="caution">
    <text evidence="1">The sequence shown here is derived from an EMBL/GenBank/DDBJ whole genome shotgun (WGS) entry which is preliminary data.</text>
</comment>
<evidence type="ECO:0000313" key="1">
    <source>
        <dbReference type="EMBL" id="MPM67553.1"/>
    </source>
</evidence>
<proteinExistence type="predicted"/>
<dbReference type="AlphaFoldDB" id="A0A645BWP8"/>
<reference evidence="1" key="1">
    <citation type="submission" date="2019-08" db="EMBL/GenBank/DDBJ databases">
        <authorList>
            <person name="Kucharzyk K."/>
            <person name="Murdoch R.W."/>
            <person name="Higgins S."/>
            <person name="Loffler F."/>
        </authorList>
    </citation>
    <scope>NUCLEOTIDE SEQUENCE</scope>
</reference>
<organism evidence="1">
    <name type="scientific">bioreactor metagenome</name>
    <dbReference type="NCBI Taxonomy" id="1076179"/>
    <lineage>
        <taxon>unclassified sequences</taxon>
        <taxon>metagenomes</taxon>
        <taxon>ecological metagenomes</taxon>
    </lineage>
</organism>
<dbReference type="EMBL" id="VSSQ01021755">
    <property type="protein sequence ID" value="MPM67553.1"/>
    <property type="molecule type" value="Genomic_DNA"/>
</dbReference>
<protein>
    <submittedName>
        <fullName evidence="1">Uncharacterized protein</fullName>
    </submittedName>
</protein>
<gene>
    <name evidence="1" type="ORF">SDC9_114476</name>
</gene>
<sequence>MPVIAVLFVDQCRIIFHGVAAIHVNGQRFIIHFDLGQGVLCMGNRIRHYSRNRLTDIADLLYRHGHQVADVIAVAIGASLARDHFDDTRHLFSFCGIDLEDLRMGVFGP</sequence>
<accession>A0A645BWP8</accession>